<dbReference type="AlphaFoldDB" id="A0A645HDB8"/>
<dbReference type="EMBL" id="VSSQ01091008">
    <property type="protein sequence ID" value="MPN36720.1"/>
    <property type="molecule type" value="Genomic_DNA"/>
</dbReference>
<evidence type="ECO:0000313" key="1">
    <source>
        <dbReference type="EMBL" id="MPN36720.1"/>
    </source>
</evidence>
<comment type="caution">
    <text evidence="1">The sequence shown here is derived from an EMBL/GenBank/DDBJ whole genome shotgun (WGS) entry which is preliminary data.</text>
</comment>
<accession>A0A645HDB8</accession>
<reference evidence="1" key="1">
    <citation type="submission" date="2019-08" db="EMBL/GenBank/DDBJ databases">
        <authorList>
            <person name="Kucharzyk K."/>
            <person name="Murdoch R.W."/>
            <person name="Higgins S."/>
            <person name="Loffler F."/>
        </authorList>
    </citation>
    <scope>NUCLEOTIDE SEQUENCE</scope>
</reference>
<gene>
    <name evidence="1" type="ORF">SDC9_184230</name>
</gene>
<dbReference type="Gene3D" id="3.90.226.30">
    <property type="match status" value="1"/>
</dbReference>
<protein>
    <submittedName>
        <fullName evidence="1">Uncharacterized protein</fullName>
    </submittedName>
</protein>
<proteinExistence type="predicted"/>
<name>A0A645HDB8_9ZZZZ</name>
<organism evidence="1">
    <name type="scientific">bioreactor metagenome</name>
    <dbReference type="NCBI Taxonomy" id="1076179"/>
    <lineage>
        <taxon>unclassified sequences</taxon>
        <taxon>metagenomes</taxon>
        <taxon>ecological metagenomes</taxon>
    </lineage>
</organism>
<sequence>MIHAPEGIAPDHTELVALGTKSIAEVRTMLAENLIVDEVAAATYQAYRATRDRISVVLVSSGIDSVEAKRIGAYACTSLGEALGIAQGLTTGNDIGILPYGADVIIEISK</sequence>
<dbReference type="InterPro" id="IPR043166">
    <property type="entry name" value="LarA-like_C"/>
</dbReference>